<evidence type="ECO:0000313" key="3">
    <source>
        <dbReference type="Proteomes" id="UP001642540"/>
    </source>
</evidence>
<keyword evidence="3" id="KW-1185">Reference proteome</keyword>
<comment type="caution">
    <text evidence="2">The sequence shown here is derived from an EMBL/GenBank/DDBJ whole genome shotgun (WGS) entry which is preliminary data.</text>
</comment>
<accession>A0ABP1QGR2</accession>
<dbReference type="Proteomes" id="UP001642540">
    <property type="component" value="Unassembled WGS sequence"/>
</dbReference>
<gene>
    <name evidence="2" type="ORF">ODALV1_LOCUS11154</name>
</gene>
<evidence type="ECO:0000313" key="2">
    <source>
        <dbReference type="EMBL" id="CAL8102479.1"/>
    </source>
</evidence>
<keyword evidence="1" id="KW-0812">Transmembrane</keyword>
<protein>
    <submittedName>
        <fullName evidence="2">Uncharacterized protein</fullName>
    </submittedName>
</protein>
<feature type="transmembrane region" description="Helical" evidence="1">
    <location>
        <begin position="133"/>
        <end position="150"/>
    </location>
</feature>
<keyword evidence="1" id="KW-0472">Membrane</keyword>
<organism evidence="2 3">
    <name type="scientific">Orchesella dallaii</name>
    <dbReference type="NCBI Taxonomy" id="48710"/>
    <lineage>
        <taxon>Eukaryota</taxon>
        <taxon>Metazoa</taxon>
        <taxon>Ecdysozoa</taxon>
        <taxon>Arthropoda</taxon>
        <taxon>Hexapoda</taxon>
        <taxon>Collembola</taxon>
        <taxon>Entomobryomorpha</taxon>
        <taxon>Entomobryoidea</taxon>
        <taxon>Orchesellidae</taxon>
        <taxon>Orchesellinae</taxon>
        <taxon>Orchesella</taxon>
    </lineage>
</organism>
<reference evidence="2 3" key="1">
    <citation type="submission" date="2024-08" db="EMBL/GenBank/DDBJ databases">
        <authorList>
            <person name="Cucini C."/>
            <person name="Frati F."/>
        </authorList>
    </citation>
    <scope>NUCLEOTIDE SEQUENCE [LARGE SCALE GENOMIC DNA]</scope>
</reference>
<proteinExistence type="predicted"/>
<dbReference type="EMBL" id="CAXLJM020000034">
    <property type="protein sequence ID" value="CAL8102479.1"/>
    <property type="molecule type" value="Genomic_DNA"/>
</dbReference>
<sequence length="227" mass="25631">MWYMHLLQAAKLVGFLTGVVLSNFFDTYTTILAISGYDVINKTVTTLDNLKKESIGKMQWQNGDFSGLIDIAERLETFFDSLNSVGSHITLNWFCILVAWVSHRLIDSLPGTSQDFAKSEVAFVNPWMNMLHYWLYFGLYTLTLVLCAEVKRKCDHIHRTMKSIIIQHDSKLIHGKGALARIDLTLENVGIHGGFFFKFSYSFIGSAAGLVVAYTFLSLQLQLGSRS</sequence>
<name>A0ABP1QGR2_9HEXA</name>
<feature type="transmembrane region" description="Helical" evidence="1">
    <location>
        <begin position="195"/>
        <end position="217"/>
    </location>
</feature>
<evidence type="ECO:0000256" key="1">
    <source>
        <dbReference type="SAM" id="Phobius"/>
    </source>
</evidence>
<keyword evidence="1" id="KW-1133">Transmembrane helix</keyword>